<dbReference type="AlphaFoldDB" id="A0A317ZP01"/>
<keyword evidence="3" id="KW-1185">Reference proteome</keyword>
<evidence type="ECO:0000256" key="1">
    <source>
        <dbReference type="SAM" id="SignalP"/>
    </source>
</evidence>
<dbReference type="EMBL" id="QHJQ01000001">
    <property type="protein sequence ID" value="PXA05608.1"/>
    <property type="molecule type" value="Genomic_DNA"/>
</dbReference>
<accession>A0A317ZP01</accession>
<sequence>MNFQKHSLLKKTAALALAVLVLCLGLAGTSPALHDALHGHETCHTGHTDCPDENPEPLGKNNDIDHFCAVTLLQLGAAWSLDHSLLEVRGSVIDWPCLPIASPERRQIALPGNRGPPIVEIV</sequence>
<gene>
    <name evidence="2" type="ORF">DDZ13_01670</name>
</gene>
<feature type="signal peptide" evidence="1">
    <location>
        <begin position="1"/>
        <end position="32"/>
    </location>
</feature>
<feature type="chain" id="PRO_5016344137" evidence="1">
    <location>
        <begin position="33"/>
        <end position="122"/>
    </location>
</feature>
<proteinExistence type="predicted"/>
<comment type="caution">
    <text evidence="2">The sequence shown here is derived from an EMBL/GenBank/DDBJ whole genome shotgun (WGS) entry which is preliminary data.</text>
</comment>
<dbReference type="Proteomes" id="UP000247099">
    <property type="component" value="Unassembled WGS sequence"/>
</dbReference>
<evidence type="ECO:0000313" key="2">
    <source>
        <dbReference type="EMBL" id="PXA05608.1"/>
    </source>
</evidence>
<keyword evidence="1" id="KW-0732">Signal</keyword>
<organism evidence="2 3">
    <name type="scientific">Coraliomargarita sinensis</name>
    <dbReference type="NCBI Taxonomy" id="2174842"/>
    <lineage>
        <taxon>Bacteria</taxon>
        <taxon>Pseudomonadati</taxon>
        <taxon>Verrucomicrobiota</taxon>
        <taxon>Opitutia</taxon>
        <taxon>Puniceicoccales</taxon>
        <taxon>Coraliomargaritaceae</taxon>
        <taxon>Coraliomargarita</taxon>
    </lineage>
</organism>
<name>A0A317ZP01_9BACT</name>
<protein>
    <submittedName>
        <fullName evidence="2">Uncharacterized protein</fullName>
    </submittedName>
</protein>
<reference evidence="2 3" key="1">
    <citation type="submission" date="2018-05" db="EMBL/GenBank/DDBJ databases">
        <title>Coraliomargarita sinensis sp. nov., isolated from a marine solar saltern.</title>
        <authorList>
            <person name="Zhou L.Y."/>
        </authorList>
    </citation>
    <scope>NUCLEOTIDE SEQUENCE [LARGE SCALE GENOMIC DNA]</scope>
    <source>
        <strain evidence="2 3">WN38</strain>
    </source>
</reference>
<dbReference type="InParanoid" id="A0A317ZP01"/>
<dbReference type="RefSeq" id="WP_110129687.1">
    <property type="nucleotide sequence ID" value="NZ_QHJQ01000001.1"/>
</dbReference>
<evidence type="ECO:0000313" key="3">
    <source>
        <dbReference type="Proteomes" id="UP000247099"/>
    </source>
</evidence>